<sequence length="346" mass="38076">MAFGKKGDSEFKRVIAKEYANGSNSVLSISNKYGKIIIHTWKQNHVKATITITGFGKNPSEAQNSANMVDIDENNANGEISLQTSYHPLGTGKLFNWGAKRDSKDYVNIDYEVYVPENLRKLDLDNSFGDVLTDVLSFPTTMGLNYCTYDIKEVQKSLTLNMNYCDKGRIGKADALTVRANYSNLKCDNVGSIYTRSNYSEYELGTVELLDSKSNYDDYKVAKTNSLNITCNYSDFTIGDLQSEISAKLVYGDLKVKNIGNNFKGGSIGLTYADIKLQGMSSRIALQFKFVLHSGDVHNSGLAMKNESTVKKASNTTYTAISANGSEQSPSLVINGVYSDVSFGTN</sequence>
<gene>
    <name evidence="1" type="ORF">DXN04_23815</name>
</gene>
<organism evidence="1 2">
    <name type="scientific">Chitinophaga silvisoli</name>
    <dbReference type="NCBI Taxonomy" id="2291814"/>
    <lineage>
        <taxon>Bacteria</taxon>
        <taxon>Pseudomonadati</taxon>
        <taxon>Bacteroidota</taxon>
        <taxon>Chitinophagia</taxon>
        <taxon>Chitinophagales</taxon>
        <taxon>Chitinophagaceae</taxon>
        <taxon>Chitinophaga</taxon>
    </lineage>
</organism>
<evidence type="ECO:0008006" key="3">
    <source>
        <dbReference type="Google" id="ProtNLM"/>
    </source>
</evidence>
<accession>A0A3E1NY70</accession>
<protein>
    <recommendedName>
        <fullName evidence="3">Adhesin domain-containing protein</fullName>
    </recommendedName>
</protein>
<proteinExistence type="predicted"/>
<dbReference type="Proteomes" id="UP000261174">
    <property type="component" value="Unassembled WGS sequence"/>
</dbReference>
<dbReference type="AlphaFoldDB" id="A0A3E1NY70"/>
<reference evidence="1 2" key="1">
    <citation type="submission" date="2018-08" db="EMBL/GenBank/DDBJ databases">
        <title>Chitinophaga sp. K20C18050901, a novel bacterium isolated from forest soil.</title>
        <authorList>
            <person name="Wang C."/>
        </authorList>
    </citation>
    <scope>NUCLEOTIDE SEQUENCE [LARGE SCALE GENOMIC DNA]</scope>
    <source>
        <strain evidence="1 2">K20C18050901</strain>
    </source>
</reference>
<evidence type="ECO:0000313" key="2">
    <source>
        <dbReference type="Proteomes" id="UP000261174"/>
    </source>
</evidence>
<comment type="caution">
    <text evidence="1">The sequence shown here is derived from an EMBL/GenBank/DDBJ whole genome shotgun (WGS) entry which is preliminary data.</text>
</comment>
<name>A0A3E1NY70_9BACT</name>
<evidence type="ECO:0000313" key="1">
    <source>
        <dbReference type="EMBL" id="RFM32698.1"/>
    </source>
</evidence>
<keyword evidence="2" id="KW-1185">Reference proteome</keyword>
<dbReference type="EMBL" id="QTJV01000009">
    <property type="protein sequence ID" value="RFM32698.1"/>
    <property type="molecule type" value="Genomic_DNA"/>
</dbReference>